<dbReference type="RefSeq" id="WP_289413583.1">
    <property type="nucleotide sequence ID" value="NZ_JAQIBD010000002.1"/>
</dbReference>
<name>A0ABT7QYE9_9BACT</name>
<proteinExistence type="predicted"/>
<protein>
    <submittedName>
        <fullName evidence="1">Toxin-antitoxin system YwqK family antitoxin</fullName>
    </submittedName>
</protein>
<dbReference type="InterPro" id="IPR011652">
    <property type="entry name" value="MORN_2"/>
</dbReference>
<sequence length="204" mass="23959">MKYFYYTLLIFPLCIQNSIAQSDLVPCSDPGKYIVEDLTQKSTYKNCQRNGMTYWYNDKGKIKSAVNFKDGKENGTYISYYDNGKKKLIVDFVDGQKNGLQQMFYDNGQLGSEVNYVMGKREGIMTDWDEEGYKSSEVFYKNNYKVGIKKYFDHKGNVIQTEEYKMDRNPVMLKLLKDKRKEIMIDLSKYGLMPENAPEEERVR</sequence>
<dbReference type="Pfam" id="PF07661">
    <property type="entry name" value="MORN_2"/>
    <property type="match status" value="3"/>
</dbReference>
<dbReference type="SUPFAM" id="SSF82185">
    <property type="entry name" value="Histone H3 K4-specific methyltransferase SET7/9 N-terminal domain"/>
    <property type="match status" value="1"/>
</dbReference>
<dbReference type="Proteomes" id="UP001169069">
    <property type="component" value="Unassembled WGS sequence"/>
</dbReference>
<evidence type="ECO:0000313" key="2">
    <source>
        <dbReference type="Proteomes" id="UP001169069"/>
    </source>
</evidence>
<dbReference type="EMBL" id="JAQIBD010000002">
    <property type="protein sequence ID" value="MDM5271859.1"/>
    <property type="molecule type" value="Genomic_DNA"/>
</dbReference>
<organism evidence="1 2">
    <name type="scientific">Sulfurovum zhangzhouensis</name>
    <dbReference type="NCBI Taxonomy" id="3019067"/>
    <lineage>
        <taxon>Bacteria</taxon>
        <taxon>Pseudomonadati</taxon>
        <taxon>Campylobacterota</taxon>
        <taxon>Epsilonproteobacteria</taxon>
        <taxon>Campylobacterales</taxon>
        <taxon>Sulfurovaceae</taxon>
        <taxon>Sulfurovum</taxon>
    </lineage>
</organism>
<gene>
    <name evidence="1" type="ORF">PGH07_06690</name>
</gene>
<accession>A0ABT7QYE9</accession>
<keyword evidence="2" id="KW-1185">Reference proteome</keyword>
<evidence type="ECO:0000313" key="1">
    <source>
        <dbReference type="EMBL" id="MDM5271859.1"/>
    </source>
</evidence>
<reference evidence="1" key="1">
    <citation type="submission" date="2023-01" db="EMBL/GenBank/DDBJ databases">
        <title>Sulfurovum sp. zt1-1 genome assembly.</title>
        <authorList>
            <person name="Wang J."/>
        </authorList>
    </citation>
    <scope>NUCLEOTIDE SEQUENCE</scope>
    <source>
        <strain evidence="1">Zt1-1</strain>
    </source>
</reference>
<dbReference type="Gene3D" id="2.20.110.10">
    <property type="entry name" value="Histone H3 K4-specific methyltransferase SET7/9 N-terminal domain"/>
    <property type="match status" value="2"/>
</dbReference>
<comment type="caution">
    <text evidence="1">The sequence shown here is derived from an EMBL/GenBank/DDBJ whole genome shotgun (WGS) entry which is preliminary data.</text>
</comment>